<dbReference type="SMART" id="SM00968">
    <property type="entry name" value="SMC_hinge"/>
    <property type="match status" value="1"/>
</dbReference>
<dbReference type="InterPro" id="IPR027120">
    <property type="entry name" value="Smc2_ABC"/>
</dbReference>
<comment type="similarity">
    <text evidence="2">Belongs to the SMC family. SMC2 subfamily.</text>
</comment>
<dbReference type="GO" id="GO:0005634">
    <property type="term" value="C:nucleus"/>
    <property type="evidence" value="ECO:0007669"/>
    <property type="project" value="UniProtKB-SubCell"/>
</dbReference>
<evidence type="ECO:0000256" key="7">
    <source>
        <dbReference type="ARBA" id="ARBA00023306"/>
    </source>
</evidence>
<dbReference type="CDD" id="cd03273">
    <property type="entry name" value="ABC_SMC2_euk"/>
    <property type="match status" value="1"/>
</dbReference>
<dbReference type="AlphaFoldDB" id="A0A834Z830"/>
<keyword evidence="3" id="KW-0547">Nucleotide-binding</keyword>
<dbReference type="GO" id="GO:0005694">
    <property type="term" value="C:chromosome"/>
    <property type="evidence" value="ECO:0007669"/>
    <property type="project" value="InterPro"/>
</dbReference>
<keyword evidence="5 10" id="KW-0175">Coiled coil</keyword>
<dbReference type="GO" id="GO:0051321">
    <property type="term" value="P:meiotic cell cycle"/>
    <property type="evidence" value="ECO:0007669"/>
    <property type="project" value="UniProtKB-KW"/>
</dbReference>
<dbReference type="Gene3D" id="3.30.70.1620">
    <property type="match status" value="1"/>
</dbReference>
<gene>
    <name evidence="12" type="ORF">HHK36_017411</name>
</gene>
<evidence type="ECO:0000313" key="12">
    <source>
        <dbReference type="EMBL" id="KAF8398482.1"/>
    </source>
</evidence>
<evidence type="ECO:0000259" key="11">
    <source>
        <dbReference type="SMART" id="SM00968"/>
    </source>
</evidence>
<dbReference type="InterPro" id="IPR036277">
    <property type="entry name" value="SMC_hinge_sf"/>
</dbReference>
<feature type="domain" description="SMC hinge" evidence="11">
    <location>
        <begin position="524"/>
        <end position="644"/>
    </location>
</feature>
<dbReference type="Gene3D" id="3.40.50.300">
    <property type="entry name" value="P-loop containing nucleotide triphosphate hydrolases"/>
    <property type="match status" value="1"/>
</dbReference>
<keyword evidence="7" id="KW-0131">Cell cycle</keyword>
<dbReference type="OMA" id="WKANISE"/>
<sequence length="719" mass="80812">MYVKEICLEGFKSYATRTVVSGFDPFFNAITGLNGSGKSNILDSICFVLGITNLQQVRASNLQELVYKQGQAGITKATVSVVFDNSDRSRSPLGYEDSQEITVTRQIVVGGRNKYLINGHLAQPNRVQNLFHSVQLNVNNPHFLIMQGRITKVLNMKPPEILSMLEEAAGTRMYETKKEAALKTLEKKQSKVDEIDKLLDHEILPALEKLRKERMQYMQWANGNAELDRLRRFCVAYEFVQAEKIRDSAVSRVDQIKANISEIDDNTERTNVEIQEMEAKISNLIAEKEATMGEEVKTLSEKVDILSHDLVRETSVLQNQEESLRTEKKSAEKIGKNIKELQKSLEERDYAVKKTEDGAADLKKRVEDLSRNLEEYEKEYQARVPTYGVLAGKSSGNEEKCLEDQLGDAKAAVGNAETELKQLKTKISHCERELKEKRQQLSSKHEEAVAVEKELIFRRKDVETLKMALESNPYEEGQMEALQKDRQAEIEVVQRLRDEVRILSGQLANVQFTYRDPVNNFDRAKVKGVVAKLIKVKDSSAMTALEVAAGGKLYNVVVDTENTGKQLLQNGDLRRRVTIIPLNKIQSHIVPSRVQHAAVRLVGDGNAELALSLVGYDEEVKTAMAYVFGSTFVCRNVDAAKEVAFSREICTPSVTLEGDIFQPSGLLTGGSRKGGGELLRQLHALAEAESKISIHEKRLSQIETKVDLYSFSFITFQCD</sequence>
<dbReference type="GO" id="GO:0005524">
    <property type="term" value="F:ATP binding"/>
    <property type="evidence" value="ECO:0007669"/>
    <property type="project" value="UniProtKB-KW"/>
</dbReference>
<evidence type="ECO:0000256" key="4">
    <source>
        <dbReference type="ARBA" id="ARBA00022840"/>
    </source>
</evidence>
<dbReference type="InterPro" id="IPR003395">
    <property type="entry name" value="RecF/RecN/SMC_N"/>
</dbReference>
<dbReference type="EMBL" id="JABCRI010000011">
    <property type="protein sequence ID" value="KAF8398482.1"/>
    <property type="molecule type" value="Genomic_DNA"/>
</dbReference>
<comment type="subcellular location">
    <subcellularLocation>
        <location evidence="1">Nucleus</location>
    </subcellularLocation>
</comment>
<evidence type="ECO:0000256" key="5">
    <source>
        <dbReference type="ARBA" id="ARBA00023054"/>
    </source>
</evidence>
<evidence type="ECO:0000313" key="13">
    <source>
        <dbReference type="Proteomes" id="UP000655225"/>
    </source>
</evidence>
<dbReference type="FunFam" id="3.40.50.300:FF:000278">
    <property type="entry name" value="Structural maintenance of chromosomes 2"/>
    <property type="match status" value="1"/>
</dbReference>
<dbReference type="Pfam" id="PF02463">
    <property type="entry name" value="SMC_N"/>
    <property type="match status" value="1"/>
</dbReference>
<dbReference type="InterPro" id="IPR010935">
    <property type="entry name" value="SMC_hinge"/>
</dbReference>
<dbReference type="SUPFAM" id="SSF52540">
    <property type="entry name" value="P-loop containing nucleoside triphosphate hydrolases"/>
    <property type="match status" value="1"/>
</dbReference>
<evidence type="ECO:0000256" key="10">
    <source>
        <dbReference type="SAM" id="Coils"/>
    </source>
</evidence>
<dbReference type="InterPro" id="IPR027417">
    <property type="entry name" value="P-loop_NTPase"/>
</dbReference>
<reference evidence="12 13" key="1">
    <citation type="submission" date="2020-04" db="EMBL/GenBank/DDBJ databases">
        <title>Plant Genome Project.</title>
        <authorList>
            <person name="Zhang R.-G."/>
        </authorList>
    </citation>
    <scope>NUCLEOTIDE SEQUENCE [LARGE SCALE GENOMIC DNA]</scope>
    <source>
        <strain evidence="12">YNK0</strain>
        <tissue evidence="12">Leaf</tissue>
    </source>
</reference>
<feature type="coiled-coil region" evidence="10">
    <location>
        <begin position="260"/>
        <end position="294"/>
    </location>
</feature>
<dbReference type="PANTHER" id="PTHR43977">
    <property type="entry name" value="STRUCTURAL MAINTENANCE OF CHROMOSOMES PROTEIN 3"/>
    <property type="match status" value="1"/>
</dbReference>
<evidence type="ECO:0000256" key="8">
    <source>
        <dbReference type="ARBA" id="ARBA00058390"/>
    </source>
</evidence>
<accession>A0A834Z830</accession>
<dbReference type="Proteomes" id="UP000655225">
    <property type="component" value="Unassembled WGS sequence"/>
</dbReference>
<comment type="caution">
    <text evidence="12">The sequence shown here is derived from an EMBL/GenBank/DDBJ whole genome shotgun (WGS) entry which is preliminary data.</text>
</comment>
<comment type="function">
    <text evidence="8">Central component of the condensin complex, a complex required for conversion of interphase chromatin into mitotic-like condense chromosomes. The condensin complex probably introduces positive supercoils into relaxed DNA in the presence of type I topoisomerases and converts nicked DNA into positive knotted forms in the presence of type II topoisomerases. Also involved in chromosome segregation in meiosis.</text>
</comment>
<evidence type="ECO:0000256" key="9">
    <source>
        <dbReference type="ARBA" id="ARBA00062012"/>
    </source>
</evidence>
<dbReference type="Pfam" id="PF06470">
    <property type="entry name" value="SMC_hinge"/>
    <property type="match status" value="1"/>
</dbReference>
<evidence type="ECO:0000256" key="3">
    <source>
        <dbReference type="ARBA" id="ARBA00022741"/>
    </source>
</evidence>
<organism evidence="12 13">
    <name type="scientific">Tetracentron sinense</name>
    <name type="common">Spur-leaf</name>
    <dbReference type="NCBI Taxonomy" id="13715"/>
    <lineage>
        <taxon>Eukaryota</taxon>
        <taxon>Viridiplantae</taxon>
        <taxon>Streptophyta</taxon>
        <taxon>Embryophyta</taxon>
        <taxon>Tracheophyta</taxon>
        <taxon>Spermatophyta</taxon>
        <taxon>Magnoliopsida</taxon>
        <taxon>Trochodendrales</taxon>
        <taxon>Trochodendraceae</taxon>
        <taxon>Tetracentron</taxon>
    </lineage>
</organism>
<feature type="coiled-coil region" evidence="10">
    <location>
        <begin position="406"/>
        <end position="454"/>
    </location>
</feature>
<keyword evidence="6" id="KW-0226">DNA condensation</keyword>
<evidence type="ECO:0000256" key="1">
    <source>
        <dbReference type="ARBA" id="ARBA00004123"/>
    </source>
</evidence>
<comment type="subunit">
    <text evidence="9">Forms a heterodimer with SMC4. Component of the condensin complex, which contains the SMC2 and SMC4 heterodimer, and three non SMC subunits that probably regulate the complex: CAPH, CAPD2 and CAPG.</text>
</comment>
<dbReference type="Gene3D" id="1.20.1060.20">
    <property type="match status" value="1"/>
</dbReference>
<dbReference type="FunFam" id="1.20.1060.20:FF:000005">
    <property type="entry name" value="Structural maintenance of chromosomes 2"/>
    <property type="match status" value="1"/>
</dbReference>
<feature type="coiled-coil region" evidence="10">
    <location>
        <begin position="352"/>
        <end position="379"/>
    </location>
</feature>
<keyword evidence="4" id="KW-0067">ATP-binding</keyword>
<name>A0A834Z830_TETSI</name>
<dbReference type="GO" id="GO:0016887">
    <property type="term" value="F:ATP hydrolysis activity"/>
    <property type="evidence" value="ECO:0007669"/>
    <property type="project" value="InterPro"/>
</dbReference>
<protein>
    <recommendedName>
        <fullName evidence="11">SMC hinge domain-containing protein</fullName>
    </recommendedName>
</protein>
<keyword evidence="13" id="KW-1185">Reference proteome</keyword>
<dbReference type="OrthoDB" id="10255539at2759"/>
<evidence type="ECO:0000256" key="2">
    <source>
        <dbReference type="ARBA" id="ARBA00005231"/>
    </source>
</evidence>
<dbReference type="GO" id="GO:0030261">
    <property type="term" value="P:chromosome condensation"/>
    <property type="evidence" value="ECO:0007669"/>
    <property type="project" value="UniProtKB-KW"/>
</dbReference>
<proteinExistence type="inferred from homology"/>
<evidence type="ECO:0000256" key="6">
    <source>
        <dbReference type="ARBA" id="ARBA00023067"/>
    </source>
</evidence>
<dbReference type="SUPFAM" id="SSF75553">
    <property type="entry name" value="Smc hinge domain"/>
    <property type="match status" value="1"/>
</dbReference>